<organism evidence="1 2">
    <name type="scientific">Dermatophagoides pteronyssinus</name>
    <name type="common">European house dust mite</name>
    <dbReference type="NCBI Taxonomy" id="6956"/>
    <lineage>
        <taxon>Eukaryota</taxon>
        <taxon>Metazoa</taxon>
        <taxon>Ecdysozoa</taxon>
        <taxon>Arthropoda</taxon>
        <taxon>Chelicerata</taxon>
        <taxon>Arachnida</taxon>
        <taxon>Acari</taxon>
        <taxon>Acariformes</taxon>
        <taxon>Sarcoptiformes</taxon>
        <taxon>Astigmata</taxon>
        <taxon>Psoroptidia</taxon>
        <taxon>Analgoidea</taxon>
        <taxon>Pyroglyphidae</taxon>
        <taxon>Dermatophagoidinae</taxon>
        <taxon>Dermatophagoides</taxon>
    </lineage>
</organism>
<accession>A0ABQ8JTZ9</accession>
<dbReference type="Proteomes" id="UP000887458">
    <property type="component" value="Unassembled WGS sequence"/>
</dbReference>
<dbReference type="EMBL" id="NJHN03000012">
    <property type="protein sequence ID" value="KAH9426074.1"/>
    <property type="molecule type" value="Genomic_DNA"/>
</dbReference>
<comment type="caution">
    <text evidence="1">The sequence shown here is derived from an EMBL/GenBank/DDBJ whole genome shotgun (WGS) entry which is preliminary data.</text>
</comment>
<gene>
    <name evidence="1" type="ORF">DERP_007014</name>
</gene>
<evidence type="ECO:0000313" key="1">
    <source>
        <dbReference type="EMBL" id="KAH9426074.1"/>
    </source>
</evidence>
<proteinExistence type="predicted"/>
<reference evidence="1 2" key="1">
    <citation type="journal article" date="2018" name="J. Allergy Clin. Immunol.">
        <title>High-quality assembly of Dermatophagoides pteronyssinus genome and transcriptome reveals a wide range of novel allergens.</title>
        <authorList>
            <person name="Liu X.Y."/>
            <person name="Yang K.Y."/>
            <person name="Wang M.Q."/>
            <person name="Kwok J.S."/>
            <person name="Zeng X."/>
            <person name="Yang Z."/>
            <person name="Xiao X.J."/>
            <person name="Lau C.P."/>
            <person name="Li Y."/>
            <person name="Huang Z.M."/>
            <person name="Ba J.G."/>
            <person name="Yim A.K."/>
            <person name="Ouyang C.Y."/>
            <person name="Ngai S.M."/>
            <person name="Chan T.F."/>
            <person name="Leung E.L."/>
            <person name="Liu L."/>
            <person name="Liu Z.G."/>
            <person name="Tsui S.K."/>
        </authorList>
    </citation>
    <scope>NUCLEOTIDE SEQUENCE [LARGE SCALE GENOMIC DNA]</scope>
    <source>
        <strain evidence="1">Derp</strain>
    </source>
</reference>
<protein>
    <submittedName>
        <fullName evidence="1">Uncharacterized protein</fullName>
    </submittedName>
</protein>
<reference evidence="1 2" key="2">
    <citation type="journal article" date="2022" name="Mol. Biol. Evol.">
        <title>Comparative Genomics Reveals Insights into the Divergent Evolution of Astigmatic Mites and Household Pest Adaptations.</title>
        <authorList>
            <person name="Xiong Q."/>
            <person name="Wan A.T."/>
            <person name="Liu X."/>
            <person name="Fung C.S."/>
            <person name="Xiao X."/>
            <person name="Malainual N."/>
            <person name="Hou J."/>
            <person name="Wang L."/>
            <person name="Wang M."/>
            <person name="Yang K.Y."/>
            <person name="Cui Y."/>
            <person name="Leung E.L."/>
            <person name="Nong W."/>
            <person name="Shin S.K."/>
            <person name="Au S.W."/>
            <person name="Jeong K.Y."/>
            <person name="Chew F.T."/>
            <person name="Hui J.H."/>
            <person name="Leung T.F."/>
            <person name="Tungtrongchitr A."/>
            <person name="Zhong N."/>
            <person name="Liu Z."/>
            <person name="Tsui S.K."/>
        </authorList>
    </citation>
    <scope>NUCLEOTIDE SEQUENCE [LARGE SCALE GENOMIC DNA]</scope>
    <source>
        <strain evidence="1">Derp</strain>
    </source>
</reference>
<evidence type="ECO:0000313" key="2">
    <source>
        <dbReference type="Proteomes" id="UP000887458"/>
    </source>
</evidence>
<name>A0ABQ8JTZ9_DERPT</name>
<sequence>MNLGPAFILSQINASTLFLQLTYSLPIWETRMTITTTKNFLVEWILFQFQIVINQSINQ</sequence>
<keyword evidence="2" id="KW-1185">Reference proteome</keyword>